<name>A0ABU9C8Q5_9BURK</name>
<evidence type="ECO:0000313" key="6">
    <source>
        <dbReference type="EMBL" id="MEK8047615.1"/>
    </source>
</evidence>
<evidence type="ECO:0000256" key="1">
    <source>
        <dbReference type="ARBA" id="ARBA00004141"/>
    </source>
</evidence>
<feature type="transmembrane region" description="Helical" evidence="5">
    <location>
        <begin position="104"/>
        <end position="126"/>
    </location>
</feature>
<dbReference type="Pfam" id="PF01925">
    <property type="entry name" value="TauE"/>
    <property type="match status" value="1"/>
</dbReference>
<evidence type="ECO:0000256" key="5">
    <source>
        <dbReference type="RuleBase" id="RU363041"/>
    </source>
</evidence>
<evidence type="ECO:0000256" key="4">
    <source>
        <dbReference type="ARBA" id="ARBA00023136"/>
    </source>
</evidence>
<dbReference type="Proteomes" id="UP001379945">
    <property type="component" value="Unassembled WGS sequence"/>
</dbReference>
<feature type="transmembrane region" description="Helical" evidence="5">
    <location>
        <begin position="32"/>
        <end position="52"/>
    </location>
</feature>
<feature type="transmembrane region" description="Helical" evidence="5">
    <location>
        <begin position="147"/>
        <end position="178"/>
    </location>
</feature>
<keyword evidence="7" id="KW-1185">Reference proteome</keyword>
<dbReference type="InterPro" id="IPR002781">
    <property type="entry name" value="TM_pro_TauE-like"/>
</dbReference>
<comment type="subcellular location">
    <subcellularLocation>
        <location evidence="5">Cell membrane</location>
        <topology evidence="5">Multi-pass membrane protein</topology>
    </subcellularLocation>
    <subcellularLocation>
        <location evidence="1">Membrane</location>
        <topology evidence="1">Multi-pass membrane protein</topology>
    </subcellularLocation>
</comment>
<comment type="similarity">
    <text evidence="5">Belongs to the 4-toluene sulfonate uptake permease (TSUP) (TC 2.A.102) family.</text>
</comment>
<feature type="transmembrane region" description="Helical" evidence="5">
    <location>
        <begin position="193"/>
        <end position="210"/>
    </location>
</feature>
<keyword evidence="3 5" id="KW-1133">Transmembrane helix</keyword>
<keyword evidence="2 5" id="KW-0812">Transmembrane</keyword>
<evidence type="ECO:0000256" key="3">
    <source>
        <dbReference type="ARBA" id="ARBA00022989"/>
    </source>
</evidence>
<dbReference type="PANTHER" id="PTHR43701">
    <property type="entry name" value="MEMBRANE TRANSPORTER PROTEIN MJ0441-RELATED"/>
    <property type="match status" value="1"/>
</dbReference>
<reference evidence="6 7" key="1">
    <citation type="submission" date="2024-04" db="EMBL/GenBank/DDBJ databases">
        <title>Novel species of the genus Ideonella isolated from streams.</title>
        <authorList>
            <person name="Lu H."/>
        </authorList>
    </citation>
    <scope>NUCLEOTIDE SEQUENCE [LARGE SCALE GENOMIC DNA]</scope>
    <source>
        <strain evidence="6 7">LYT19W</strain>
    </source>
</reference>
<dbReference type="EMBL" id="JBBUTI010000010">
    <property type="protein sequence ID" value="MEK8047615.1"/>
    <property type="molecule type" value="Genomic_DNA"/>
</dbReference>
<proteinExistence type="inferred from homology"/>
<dbReference type="InterPro" id="IPR051598">
    <property type="entry name" value="TSUP/Inactive_protease-like"/>
</dbReference>
<dbReference type="RefSeq" id="WP_341399922.1">
    <property type="nucleotide sequence ID" value="NZ_JBBUTI010000010.1"/>
</dbReference>
<comment type="caution">
    <text evidence="6">The sequence shown here is derived from an EMBL/GenBank/DDBJ whole genome shotgun (WGS) entry which is preliminary data.</text>
</comment>
<keyword evidence="5" id="KW-1003">Cell membrane</keyword>
<feature type="transmembrane region" description="Helical" evidence="5">
    <location>
        <begin position="217"/>
        <end position="237"/>
    </location>
</feature>
<evidence type="ECO:0000256" key="2">
    <source>
        <dbReference type="ARBA" id="ARBA00022692"/>
    </source>
</evidence>
<gene>
    <name evidence="6" type="ORF">AACH00_14735</name>
</gene>
<feature type="transmembrane region" description="Helical" evidence="5">
    <location>
        <begin position="243"/>
        <end position="261"/>
    </location>
</feature>
<accession>A0ABU9C8Q5</accession>
<protein>
    <recommendedName>
        <fullName evidence="5">Probable membrane transporter protein</fullName>
    </recommendedName>
</protein>
<keyword evidence="4 5" id="KW-0472">Membrane</keyword>
<dbReference type="PANTHER" id="PTHR43701:SF2">
    <property type="entry name" value="MEMBRANE TRANSPORTER PROTEIN YJNA-RELATED"/>
    <property type="match status" value="1"/>
</dbReference>
<evidence type="ECO:0000313" key="7">
    <source>
        <dbReference type="Proteomes" id="UP001379945"/>
    </source>
</evidence>
<sequence length="262" mass="27250">MQMDGLTALAGLIVGVLVGVTGVGGGSLMTPILVLMFGWAPQTAVGTDLLYAAITKVFGTAVHHNHGTVDWQVVRRLALGSLPAAALTLAWMHYSEAARVKDGFIISAVGVMLLITALGIFLKDWLHGLGKHLRVTNTEKFKHLQPPLTVVTGMVLGVLVTLTSIGAGALGTVLLLYLYPLRLNASKLVGTDLAHAIPLTLIAGLGHLTLGNVNFTLLLNLLIGSVPGVLVGAVISTRAPLALIRYAIGAVLAAVALKMLTL</sequence>
<organism evidence="6 7">
    <name type="scientific">Ideonella margarita</name>
    <dbReference type="NCBI Taxonomy" id="2984191"/>
    <lineage>
        <taxon>Bacteria</taxon>
        <taxon>Pseudomonadati</taxon>
        <taxon>Pseudomonadota</taxon>
        <taxon>Betaproteobacteria</taxon>
        <taxon>Burkholderiales</taxon>
        <taxon>Sphaerotilaceae</taxon>
        <taxon>Ideonella</taxon>
    </lineage>
</organism>